<evidence type="ECO:0000313" key="8">
    <source>
        <dbReference type="EMBL" id="MED6197739.1"/>
    </source>
</evidence>
<dbReference type="PANTHER" id="PTHR31920:SF108">
    <property type="entry name" value="B3 DOMAIN-CONTAINING TRANSCRIPTION FACTOR VRN1-LIKE"/>
    <property type="match status" value="1"/>
</dbReference>
<gene>
    <name evidence="8" type="ORF">PIB30_059457</name>
</gene>
<dbReference type="InterPro" id="IPR003340">
    <property type="entry name" value="B3_DNA-bd"/>
</dbReference>
<accession>A0ABU6XKY8</accession>
<protein>
    <recommendedName>
        <fullName evidence="7">TF-B3 domain-containing protein</fullName>
    </recommendedName>
</protein>
<dbReference type="InterPro" id="IPR050655">
    <property type="entry name" value="Plant_B3_domain"/>
</dbReference>
<keyword evidence="2" id="KW-0805">Transcription regulation</keyword>
<comment type="subcellular location">
    <subcellularLocation>
        <location evidence="1">Nucleus</location>
    </subcellularLocation>
</comment>
<evidence type="ECO:0000256" key="6">
    <source>
        <dbReference type="SAM" id="MobiDB-lite"/>
    </source>
</evidence>
<keyword evidence="4" id="KW-0804">Transcription</keyword>
<dbReference type="Pfam" id="PF02362">
    <property type="entry name" value="B3"/>
    <property type="match status" value="2"/>
</dbReference>
<comment type="caution">
    <text evidence="8">The sequence shown here is derived from an EMBL/GenBank/DDBJ whole genome shotgun (WGS) entry which is preliminary data.</text>
</comment>
<evidence type="ECO:0000256" key="3">
    <source>
        <dbReference type="ARBA" id="ARBA00023125"/>
    </source>
</evidence>
<keyword evidence="3" id="KW-0238">DNA-binding</keyword>
<dbReference type="Gene3D" id="2.40.330.10">
    <property type="entry name" value="DNA-binding pseudobarrel domain"/>
    <property type="match status" value="2"/>
</dbReference>
<feature type="region of interest" description="Disordered" evidence="6">
    <location>
        <begin position="124"/>
        <end position="190"/>
    </location>
</feature>
<reference evidence="8 9" key="1">
    <citation type="journal article" date="2023" name="Plants (Basel)">
        <title>Bridging the Gap: Combining Genomics and Transcriptomics Approaches to Understand Stylosanthes scabra, an Orphan Legume from the Brazilian Caatinga.</title>
        <authorList>
            <person name="Ferreira-Neto J.R.C."/>
            <person name="da Silva M.D."/>
            <person name="Binneck E."/>
            <person name="de Melo N.F."/>
            <person name="da Silva R.H."/>
            <person name="de Melo A.L.T.M."/>
            <person name="Pandolfi V."/>
            <person name="Bustamante F.O."/>
            <person name="Brasileiro-Vidal A.C."/>
            <person name="Benko-Iseppon A.M."/>
        </authorList>
    </citation>
    <scope>NUCLEOTIDE SEQUENCE [LARGE SCALE GENOMIC DNA]</scope>
    <source>
        <tissue evidence="8">Leaves</tissue>
    </source>
</reference>
<feature type="domain" description="TF-B3" evidence="7">
    <location>
        <begin position="18"/>
        <end position="111"/>
    </location>
</feature>
<evidence type="ECO:0000256" key="1">
    <source>
        <dbReference type="ARBA" id="ARBA00004123"/>
    </source>
</evidence>
<evidence type="ECO:0000256" key="2">
    <source>
        <dbReference type="ARBA" id="ARBA00023015"/>
    </source>
</evidence>
<evidence type="ECO:0000313" key="9">
    <source>
        <dbReference type="Proteomes" id="UP001341840"/>
    </source>
</evidence>
<dbReference type="EMBL" id="JASCZI010211960">
    <property type="protein sequence ID" value="MED6197739.1"/>
    <property type="molecule type" value="Genomic_DNA"/>
</dbReference>
<proteinExistence type="predicted"/>
<keyword evidence="9" id="KW-1185">Reference proteome</keyword>
<evidence type="ECO:0000259" key="7">
    <source>
        <dbReference type="PROSITE" id="PS50863"/>
    </source>
</evidence>
<dbReference type="PANTHER" id="PTHR31920">
    <property type="entry name" value="B3 DOMAIN-CONTAINING"/>
    <property type="match status" value="1"/>
</dbReference>
<sequence length="321" mass="36546">MASSASQQNNHSPSTVIRFFKIVLQKSLQDGTLKVPKKFSNKYGDGFPNPVYLKPPDGTEWKIDWTKQDGEILLEKGWNKLAKYYSLDNGHLLWFEYNGTSEIEVHILDPSCLEIDYPSNDNSVGISKKQHLQKKKVKAAPKPSSPSRSKRLKRTAKTTDEEGSPGTQNWKQNANCKEDSQSEDTQLKMPTRRRKREYLVVFSPGTKGFQALIEAKKFKSENPSFMLKITKANTSTSPATIPNAFFTKYFKKKEPNVKIQFENKLWPAKLLSYPSLYKACISSGWQHFILGSNLKAGDVCVFELIKVEERVLDVHIYRADG</sequence>
<feature type="domain" description="TF-B3" evidence="7">
    <location>
        <begin position="224"/>
        <end position="320"/>
    </location>
</feature>
<keyword evidence="5" id="KW-0539">Nucleus</keyword>
<evidence type="ECO:0000256" key="4">
    <source>
        <dbReference type="ARBA" id="ARBA00023163"/>
    </source>
</evidence>
<name>A0ABU6XKY8_9FABA</name>
<dbReference type="InterPro" id="IPR015300">
    <property type="entry name" value="DNA-bd_pseudobarrel_sf"/>
</dbReference>
<feature type="compositionally biased region" description="Polar residues" evidence="6">
    <location>
        <begin position="165"/>
        <end position="175"/>
    </location>
</feature>
<dbReference type="CDD" id="cd10017">
    <property type="entry name" value="B3_DNA"/>
    <property type="match status" value="2"/>
</dbReference>
<dbReference type="Proteomes" id="UP001341840">
    <property type="component" value="Unassembled WGS sequence"/>
</dbReference>
<evidence type="ECO:0000256" key="5">
    <source>
        <dbReference type="ARBA" id="ARBA00023242"/>
    </source>
</evidence>
<feature type="compositionally biased region" description="Basic residues" evidence="6">
    <location>
        <begin position="128"/>
        <end position="139"/>
    </location>
</feature>
<organism evidence="8 9">
    <name type="scientific">Stylosanthes scabra</name>
    <dbReference type="NCBI Taxonomy" id="79078"/>
    <lineage>
        <taxon>Eukaryota</taxon>
        <taxon>Viridiplantae</taxon>
        <taxon>Streptophyta</taxon>
        <taxon>Embryophyta</taxon>
        <taxon>Tracheophyta</taxon>
        <taxon>Spermatophyta</taxon>
        <taxon>Magnoliopsida</taxon>
        <taxon>eudicotyledons</taxon>
        <taxon>Gunneridae</taxon>
        <taxon>Pentapetalae</taxon>
        <taxon>rosids</taxon>
        <taxon>fabids</taxon>
        <taxon>Fabales</taxon>
        <taxon>Fabaceae</taxon>
        <taxon>Papilionoideae</taxon>
        <taxon>50 kb inversion clade</taxon>
        <taxon>dalbergioids sensu lato</taxon>
        <taxon>Dalbergieae</taxon>
        <taxon>Pterocarpus clade</taxon>
        <taxon>Stylosanthes</taxon>
    </lineage>
</organism>
<dbReference type="SUPFAM" id="SSF101936">
    <property type="entry name" value="DNA-binding pseudobarrel domain"/>
    <property type="match status" value="2"/>
</dbReference>
<dbReference type="PROSITE" id="PS50863">
    <property type="entry name" value="B3"/>
    <property type="match status" value="2"/>
</dbReference>
<dbReference type="SMART" id="SM01019">
    <property type="entry name" value="B3"/>
    <property type="match status" value="2"/>
</dbReference>